<evidence type="ECO:0000256" key="9">
    <source>
        <dbReference type="ARBA" id="ARBA00045766"/>
    </source>
</evidence>
<comment type="similarity">
    <text evidence="2">Belongs to the bacterial ribosomal protein bL32 family.</text>
</comment>
<dbReference type="GO" id="GO:0006412">
    <property type="term" value="P:translation"/>
    <property type="evidence" value="ECO:0007669"/>
    <property type="project" value="InterPro"/>
</dbReference>
<dbReference type="GO" id="GO:0005762">
    <property type="term" value="C:mitochondrial large ribosomal subunit"/>
    <property type="evidence" value="ECO:0007669"/>
    <property type="project" value="TreeGrafter"/>
</dbReference>
<dbReference type="PANTHER" id="PTHR21026">
    <property type="entry name" value="39S RIBOSOMAL PROTEIN L32, MITOCHONDRIAL"/>
    <property type="match status" value="1"/>
</dbReference>
<evidence type="ECO:0000256" key="3">
    <source>
        <dbReference type="ARBA" id="ARBA00022946"/>
    </source>
</evidence>
<evidence type="ECO:0000256" key="1">
    <source>
        <dbReference type="ARBA" id="ARBA00004173"/>
    </source>
</evidence>
<gene>
    <name evidence="10" type="ORF">ElyMa_000855700</name>
</gene>
<evidence type="ECO:0000256" key="5">
    <source>
        <dbReference type="ARBA" id="ARBA00023128"/>
    </source>
</evidence>
<evidence type="ECO:0000313" key="11">
    <source>
        <dbReference type="Proteomes" id="UP000762676"/>
    </source>
</evidence>
<keyword evidence="6" id="KW-0687">Ribonucleoprotein</keyword>
<reference evidence="10 11" key="1">
    <citation type="journal article" date="2021" name="Elife">
        <title>Chloroplast acquisition without the gene transfer in kleptoplastic sea slugs, Plakobranchus ocellatus.</title>
        <authorList>
            <person name="Maeda T."/>
            <person name="Takahashi S."/>
            <person name="Yoshida T."/>
            <person name="Shimamura S."/>
            <person name="Takaki Y."/>
            <person name="Nagai Y."/>
            <person name="Toyoda A."/>
            <person name="Suzuki Y."/>
            <person name="Arimoto A."/>
            <person name="Ishii H."/>
            <person name="Satoh N."/>
            <person name="Nishiyama T."/>
            <person name="Hasebe M."/>
            <person name="Maruyama T."/>
            <person name="Minagawa J."/>
            <person name="Obokata J."/>
            <person name="Shigenobu S."/>
        </authorList>
    </citation>
    <scope>NUCLEOTIDE SEQUENCE [LARGE SCALE GENOMIC DNA]</scope>
</reference>
<dbReference type="InterPro" id="IPR051991">
    <property type="entry name" value="Mitoribosomal_protein_bL32"/>
</dbReference>
<keyword evidence="5" id="KW-0496">Mitochondrion</keyword>
<evidence type="ECO:0000256" key="2">
    <source>
        <dbReference type="ARBA" id="ARBA00008560"/>
    </source>
</evidence>
<keyword evidence="11" id="KW-1185">Reference proteome</keyword>
<accession>A0AAV4H1A9</accession>
<dbReference type="EMBL" id="BMAT01001755">
    <property type="protein sequence ID" value="GFR91943.1"/>
    <property type="molecule type" value="Genomic_DNA"/>
</dbReference>
<evidence type="ECO:0000256" key="8">
    <source>
        <dbReference type="ARBA" id="ARBA00042577"/>
    </source>
</evidence>
<evidence type="ECO:0000256" key="4">
    <source>
        <dbReference type="ARBA" id="ARBA00022980"/>
    </source>
</evidence>
<comment type="caution">
    <text evidence="10">The sequence shown here is derived from an EMBL/GenBank/DDBJ whole genome shotgun (WGS) entry which is preliminary data.</text>
</comment>
<evidence type="ECO:0000256" key="6">
    <source>
        <dbReference type="ARBA" id="ARBA00023274"/>
    </source>
</evidence>
<sequence>MASPMRVFILSFSKRCATALSNFRILIDSYTGPPSGALAVLGSPTSEPSQAANQPNSILDSIFDGVLYAVPKHRRSVEKRLFRKHRFTSFMEHGTPKTNIVVCLECGRFKEKGHLCGNNLLLCIFQVFSFYGYISVSSKKYSGIREKSTRLKSTLG</sequence>
<dbReference type="PANTHER" id="PTHR21026:SF2">
    <property type="entry name" value="LARGE RIBOSOMAL SUBUNIT PROTEIN BL32M"/>
    <property type="match status" value="1"/>
</dbReference>
<keyword evidence="4 10" id="KW-0689">Ribosomal protein</keyword>
<proteinExistence type="inferred from homology"/>
<comment type="function">
    <text evidence="9">Component of the mitochondrial large ribosomal subunit (mt-LSU). The mitochondrial ribosome (mitoribosome) is a large ribonucleoprotein complex responsible for the synthesis of proteins inside mitochondria.</text>
</comment>
<protein>
    <recommendedName>
        <fullName evidence="7">Large ribosomal subunit protein bL32m</fullName>
    </recommendedName>
    <alternativeName>
        <fullName evidence="8">39S ribosomal protein L32, mitochondrial</fullName>
    </alternativeName>
</protein>
<keyword evidence="3" id="KW-0809">Transit peptide</keyword>
<dbReference type="GO" id="GO:0003735">
    <property type="term" value="F:structural constituent of ribosome"/>
    <property type="evidence" value="ECO:0007669"/>
    <property type="project" value="TreeGrafter"/>
</dbReference>
<comment type="subcellular location">
    <subcellularLocation>
        <location evidence="1">Mitochondrion</location>
    </subcellularLocation>
</comment>
<dbReference type="SUPFAM" id="SSF57829">
    <property type="entry name" value="Zn-binding ribosomal proteins"/>
    <property type="match status" value="1"/>
</dbReference>
<dbReference type="Proteomes" id="UP000762676">
    <property type="component" value="Unassembled WGS sequence"/>
</dbReference>
<evidence type="ECO:0000313" key="10">
    <source>
        <dbReference type="EMBL" id="GFR91943.1"/>
    </source>
</evidence>
<evidence type="ECO:0000256" key="7">
    <source>
        <dbReference type="ARBA" id="ARBA00039935"/>
    </source>
</evidence>
<dbReference type="AlphaFoldDB" id="A0AAV4H1A9"/>
<dbReference type="InterPro" id="IPR011332">
    <property type="entry name" value="Ribosomal_zn-bd"/>
</dbReference>
<organism evidence="10 11">
    <name type="scientific">Elysia marginata</name>
    <dbReference type="NCBI Taxonomy" id="1093978"/>
    <lineage>
        <taxon>Eukaryota</taxon>
        <taxon>Metazoa</taxon>
        <taxon>Spiralia</taxon>
        <taxon>Lophotrochozoa</taxon>
        <taxon>Mollusca</taxon>
        <taxon>Gastropoda</taxon>
        <taxon>Heterobranchia</taxon>
        <taxon>Euthyneura</taxon>
        <taxon>Panpulmonata</taxon>
        <taxon>Sacoglossa</taxon>
        <taxon>Placobranchoidea</taxon>
        <taxon>Plakobranchidae</taxon>
        <taxon>Elysia</taxon>
    </lineage>
</organism>
<name>A0AAV4H1A9_9GAST</name>